<organism evidence="2 3">
    <name type="scientific">Tagetes erecta</name>
    <name type="common">African marigold</name>
    <dbReference type="NCBI Taxonomy" id="13708"/>
    <lineage>
        <taxon>Eukaryota</taxon>
        <taxon>Viridiplantae</taxon>
        <taxon>Streptophyta</taxon>
        <taxon>Embryophyta</taxon>
        <taxon>Tracheophyta</taxon>
        <taxon>Spermatophyta</taxon>
        <taxon>Magnoliopsida</taxon>
        <taxon>eudicotyledons</taxon>
        <taxon>Gunneridae</taxon>
        <taxon>Pentapetalae</taxon>
        <taxon>asterids</taxon>
        <taxon>campanulids</taxon>
        <taxon>Asterales</taxon>
        <taxon>Asteraceae</taxon>
        <taxon>Asteroideae</taxon>
        <taxon>Heliantheae alliance</taxon>
        <taxon>Tageteae</taxon>
        <taxon>Tagetes</taxon>
    </lineage>
</organism>
<evidence type="ECO:0000313" key="2">
    <source>
        <dbReference type="EMBL" id="KAK1436215.1"/>
    </source>
</evidence>
<accession>A0AAD8P1Z9</accession>
<dbReference type="Proteomes" id="UP001229421">
    <property type="component" value="Unassembled WGS sequence"/>
</dbReference>
<dbReference type="AlphaFoldDB" id="A0AAD8P1Z9"/>
<dbReference type="SUPFAM" id="SSF54518">
    <property type="entry name" value="Tubby C-terminal domain-like"/>
    <property type="match status" value="1"/>
</dbReference>
<proteinExistence type="inferred from homology"/>
<dbReference type="PANTHER" id="PTHR31087:SF153">
    <property type="entry name" value="PROTEIN LURP-ONE-RELATED 11"/>
    <property type="match status" value="1"/>
</dbReference>
<protein>
    <submittedName>
        <fullName evidence="2">Uncharacterized protein</fullName>
    </submittedName>
</protein>
<evidence type="ECO:0000256" key="1">
    <source>
        <dbReference type="ARBA" id="ARBA00005437"/>
    </source>
</evidence>
<dbReference type="InterPro" id="IPR025659">
    <property type="entry name" value="Tubby-like_C"/>
</dbReference>
<dbReference type="Gene3D" id="2.40.160.200">
    <property type="entry name" value="LURP1-related"/>
    <property type="match status" value="1"/>
</dbReference>
<comment type="similarity">
    <text evidence="1">Belongs to the LOR family.</text>
</comment>
<dbReference type="InterPro" id="IPR038595">
    <property type="entry name" value="LOR_sf"/>
</dbReference>
<name>A0AAD8P1Z9_TARER</name>
<evidence type="ECO:0000313" key="3">
    <source>
        <dbReference type="Proteomes" id="UP001229421"/>
    </source>
</evidence>
<dbReference type="InterPro" id="IPR007612">
    <property type="entry name" value="LOR"/>
</dbReference>
<keyword evidence="3" id="KW-1185">Reference proteome</keyword>
<comment type="caution">
    <text evidence="2">The sequence shown here is derived from an EMBL/GenBank/DDBJ whole genome shotgun (WGS) entry which is preliminary data.</text>
</comment>
<dbReference type="PANTHER" id="PTHR31087">
    <property type="match status" value="1"/>
</dbReference>
<sequence length="198" mass="22713">MSRVYPKTRSSSPSSSSLAPYITSKPETFTIWMKSLVFNTRGCTVYNSKGEIVYRVDNYDNKCGQEVYLMDIRGKILFSLLQKKLSFFGCWDGYKWDDCGSEKHLWFRVRKHRSICVNLCDHIARGCTYQIVRMEGKLGFKIVDEDQEGTLVAEIKQKQTTTGINFGDDVFTLTVQPNIDQSLIMAIVMVYGLINNQI</sequence>
<reference evidence="2" key="1">
    <citation type="journal article" date="2023" name="bioRxiv">
        <title>Improved chromosome-level genome assembly for marigold (Tagetes erecta).</title>
        <authorList>
            <person name="Jiang F."/>
            <person name="Yuan L."/>
            <person name="Wang S."/>
            <person name="Wang H."/>
            <person name="Xu D."/>
            <person name="Wang A."/>
            <person name="Fan W."/>
        </authorList>
    </citation>
    <scope>NUCLEOTIDE SEQUENCE</scope>
    <source>
        <strain evidence="2">WSJ</strain>
        <tissue evidence="2">Leaf</tissue>
    </source>
</reference>
<gene>
    <name evidence="2" type="ORF">QVD17_01993</name>
</gene>
<dbReference type="Pfam" id="PF04525">
    <property type="entry name" value="LOR"/>
    <property type="match status" value="1"/>
</dbReference>
<dbReference type="EMBL" id="JAUHHV010000001">
    <property type="protein sequence ID" value="KAK1436215.1"/>
    <property type="molecule type" value="Genomic_DNA"/>
</dbReference>